<dbReference type="GO" id="GO:0016491">
    <property type="term" value="F:oxidoreductase activity"/>
    <property type="evidence" value="ECO:0007669"/>
    <property type="project" value="UniProtKB-KW"/>
</dbReference>
<evidence type="ECO:0000256" key="1">
    <source>
        <dbReference type="ARBA" id="ARBA00006484"/>
    </source>
</evidence>
<organism evidence="4 5">
    <name type="scientific">Mycolicibacterium brisbanense</name>
    <dbReference type="NCBI Taxonomy" id="146020"/>
    <lineage>
        <taxon>Bacteria</taxon>
        <taxon>Bacillati</taxon>
        <taxon>Actinomycetota</taxon>
        <taxon>Actinomycetes</taxon>
        <taxon>Mycobacteriales</taxon>
        <taxon>Mycobacteriaceae</taxon>
        <taxon>Mycolicibacterium</taxon>
    </lineage>
</organism>
<dbReference type="Gene3D" id="3.40.50.720">
    <property type="entry name" value="NAD(P)-binding Rossmann-like Domain"/>
    <property type="match status" value="1"/>
</dbReference>
<dbReference type="NCBIfam" id="TIGR03971">
    <property type="entry name" value="SDR_subfam_1"/>
    <property type="match status" value="1"/>
</dbReference>
<sequence length="272" mass="29199">MGQFDGKVAFITGAGRGQGRSHAVRLAAEGADLALLDLGNAGTVTNPPYRCATSDDLKETVRLCEAQGARVKAYEVDVRDYAGMAEAADDAATGLGGIDFVVANAGITDGFYPTWEIPLENWQTMIDINLTGVFHTVKATVPHVRKRGRGGSLVLVSSNVATHKACGYLSHYVAAKIGVRSLAMALAKELGPDGIRCNSLHPAAIKTEMTQHMVDFSDKTMEELLQQFRDSQLLAVDLEPRDSTAAVVWLLSEEARYVTGLEFNVDAGDSRK</sequence>
<dbReference type="SUPFAM" id="SSF51735">
    <property type="entry name" value="NAD(P)-binding Rossmann-fold domains"/>
    <property type="match status" value="1"/>
</dbReference>
<dbReference type="PROSITE" id="PS00061">
    <property type="entry name" value="ADH_SHORT"/>
    <property type="match status" value="1"/>
</dbReference>
<accession>A0A100VVS0</accession>
<evidence type="ECO:0000256" key="2">
    <source>
        <dbReference type="ARBA" id="ARBA00023002"/>
    </source>
</evidence>
<dbReference type="PANTHER" id="PTHR24321:SF8">
    <property type="entry name" value="ESTRADIOL 17-BETA-DEHYDROGENASE 8-RELATED"/>
    <property type="match status" value="1"/>
</dbReference>
<protein>
    <submittedName>
        <fullName evidence="4">Short-chain dehydrogenase/reductase</fullName>
    </submittedName>
</protein>
<keyword evidence="5" id="KW-1185">Reference proteome</keyword>
<dbReference type="InterPro" id="IPR020904">
    <property type="entry name" value="Sc_DH/Rdtase_CS"/>
</dbReference>
<gene>
    <name evidence="4" type="ORF">RMCB_0897</name>
</gene>
<dbReference type="EMBL" id="BCSX01000011">
    <property type="protein sequence ID" value="GAS86801.1"/>
    <property type="molecule type" value="Genomic_DNA"/>
</dbReference>
<comment type="caution">
    <text evidence="4">The sequence shown here is derived from an EMBL/GenBank/DDBJ whole genome shotgun (WGS) entry which is preliminary data.</text>
</comment>
<keyword evidence="3" id="KW-0520">NAD</keyword>
<evidence type="ECO:0000256" key="3">
    <source>
        <dbReference type="ARBA" id="ARBA00023027"/>
    </source>
</evidence>
<dbReference type="AlphaFoldDB" id="A0A100VVS0"/>
<dbReference type="OrthoDB" id="4690547at2"/>
<name>A0A100VVS0_9MYCO</name>
<dbReference type="InterPro" id="IPR002347">
    <property type="entry name" value="SDR_fam"/>
</dbReference>
<reference evidence="5" key="2">
    <citation type="submission" date="2016-02" db="EMBL/GenBank/DDBJ databases">
        <title>Draft genome sequence of five rapidly growing Mycobacterium species.</title>
        <authorList>
            <person name="Katahira K."/>
            <person name="Gotou Y."/>
            <person name="Iida K."/>
            <person name="Ogura Y."/>
            <person name="Hayashi T."/>
        </authorList>
    </citation>
    <scope>NUCLEOTIDE SEQUENCE [LARGE SCALE GENOMIC DNA]</scope>
    <source>
        <strain evidence="5">JCM15654</strain>
    </source>
</reference>
<evidence type="ECO:0000313" key="5">
    <source>
        <dbReference type="Proteomes" id="UP000069620"/>
    </source>
</evidence>
<dbReference type="STRING" id="146020.RMCB_0897"/>
<dbReference type="Pfam" id="PF13561">
    <property type="entry name" value="adh_short_C2"/>
    <property type="match status" value="1"/>
</dbReference>
<evidence type="ECO:0000313" key="4">
    <source>
        <dbReference type="EMBL" id="GAS86801.1"/>
    </source>
</evidence>
<dbReference type="PANTHER" id="PTHR24321">
    <property type="entry name" value="DEHYDROGENASES, SHORT CHAIN"/>
    <property type="match status" value="1"/>
</dbReference>
<proteinExistence type="inferred from homology"/>
<dbReference type="PRINTS" id="PR00081">
    <property type="entry name" value="GDHRDH"/>
</dbReference>
<dbReference type="CDD" id="cd05233">
    <property type="entry name" value="SDR_c"/>
    <property type="match status" value="1"/>
</dbReference>
<comment type="similarity">
    <text evidence="1">Belongs to the short-chain dehydrogenases/reductases (SDR) family.</text>
</comment>
<dbReference type="InterPro" id="IPR023985">
    <property type="entry name" value="SDR_subfam_1"/>
</dbReference>
<keyword evidence="2" id="KW-0560">Oxidoreductase</keyword>
<dbReference type="InterPro" id="IPR036291">
    <property type="entry name" value="NAD(P)-bd_dom_sf"/>
</dbReference>
<dbReference type="RefSeq" id="WP_062827815.1">
    <property type="nucleotide sequence ID" value="NZ_BCSX01000011.1"/>
</dbReference>
<dbReference type="FunFam" id="3.40.50.720:FF:000084">
    <property type="entry name" value="Short-chain dehydrogenase reductase"/>
    <property type="match status" value="1"/>
</dbReference>
<reference evidence="5" key="1">
    <citation type="journal article" date="2016" name="Genome Announc.">
        <title>Draft Genome Sequences of Five Rapidly Growing Mycobacterium Species, M. thermoresistibile, M. fortuitum subsp. acetamidolyticum, M. canariasense, M. brisbanense, and M. novocastrense.</title>
        <authorList>
            <person name="Katahira K."/>
            <person name="Ogura Y."/>
            <person name="Gotoh Y."/>
            <person name="Hayashi T."/>
        </authorList>
    </citation>
    <scope>NUCLEOTIDE SEQUENCE [LARGE SCALE GENOMIC DNA]</scope>
    <source>
        <strain evidence="5">JCM15654</strain>
    </source>
</reference>
<dbReference type="Proteomes" id="UP000069620">
    <property type="component" value="Unassembled WGS sequence"/>
</dbReference>
<dbReference type="PRINTS" id="PR00080">
    <property type="entry name" value="SDRFAMILY"/>
</dbReference>